<dbReference type="AlphaFoldDB" id="A0A256L9W6"/>
<dbReference type="EMBL" id="NGNX01000063">
    <property type="protein sequence ID" value="OYR89876.1"/>
    <property type="molecule type" value="Genomic_DNA"/>
</dbReference>
<evidence type="ECO:0000313" key="4">
    <source>
        <dbReference type="Proteomes" id="UP000216316"/>
    </source>
</evidence>
<name>A0A256L9W6_9LACO</name>
<protein>
    <submittedName>
        <fullName evidence="2">Uncharacterized protein</fullName>
    </submittedName>
</protein>
<dbReference type="RefSeq" id="WP_094496301.1">
    <property type="nucleotide sequence ID" value="NZ_NGNV01000063.1"/>
</dbReference>
<keyword evidence="4" id="KW-1185">Reference proteome</keyword>
<reference evidence="3 4" key="3">
    <citation type="submission" date="2017-09" db="EMBL/GenBank/DDBJ databases">
        <title>Tripartite evolution among Lactobacillus johnsonii, Lactobacillus taiwanensis, Lactobacillus reuteri and their rodent host.</title>
        <authorList>
            <person name="Wang T."/>
            <person name="Knowles S."/>
            <person name="Cheng C."/>
        </authorList>
    </citation>
    <scope>NUCLEOTIDE SEQUENCE [LARGE SCALE GENOMIC DNA]</scope>
    <source>
        <strain evidence="2 3">609q</strain>
        <strain evidence="1 4">609u</strain>
    </source>
</reference>
<proteinExistence type="predicted"/>
<reference evidence="1" key="2">
    <citation type="submission" date="2017-05" db="EMBL/GenBank/DDBJ databases">
        <authorList>
            <person name="Lin X.B."/>
            <person name="Stothard P."/>
            <person name="Tasseva G."/>
            <person name="Walter J."/>
        </authorList>
    </citation>
    <scope>NUCLEOTIDE SEQUENCE</scope>
    <source>
        <strain evidence="1">609u</strain>
    </source>
</reference>
<dbReference type="Proteomes" id="UP000215828">
    <property type="component" value="Unassembled WGS sequence"/>
</dbReference>
<accession>A0A256L9W6</accession>
<comment type="caution">
    <text evidence="2">The sequence shown here is derived from an EMBL/GenBank/DDBJ whole genome shotgun (WGS) entry which is preliminary data.</text>
</comment>
<dbReference type="Proteomes" id="UP000216316">
    <property type="component" value="Unassembled WGS sequence"/>
</dbReference>
<evidence type="ECO:0000313" key="2">
    <source>
        <dbReference type="EMBL" id="OYR89876.1"/>
    </source>
</evidence>
<organism evidence="2 3">
    <name type="scientific">Lactobacillus taiwanensis</name>
    <dbReference type="NCBI Taxonomy" id="508451"/>
    <lineage>
        <taxon>Bacteria</taxon>
        <taxon>Bacillati</taxon>
        <taxon>Bacillota</taxon>
        <taxon>Bacilli</taxon>
        <taxon>Lactobacillales</taxon>
        <taxon>Lactobacillaceae</taxon>
        <taxon>Lactobacillus</taxon>
    </lineage>
</organism>
<gene>
    <name evidence="1" type="ORF">CBF53_10580</name>
    <name evidence="2" type="ORF">CBF70_10910</name>
</gene>
<evidence type="ECO:0000313" key="3">
    <source>
        <dbReference type="Proteomes" id="UP000215828"/>
    </source>
</evidence>
<reference evidence="2 3" key="1">
    <citation type="submission" date="2017-04" db="EMBL/GenBank/DDBJ databases">
        <authorList>
            <person name="Afonso C.L."/>
            <person name="Miller P.J."/>
            <person name="Scott M.A."/>
            <person name="Spackman E."/>
            <person name="Goraichik I."/>
            <person name="Dimitrov K.M."/>
            <person name="Suarez D.L."/>
            <person name="Swayne D.E."/>
        </authorList>
    </citation>
    <scope>NUCLEOTIDE SEQUENCE [LARGE SCALE GENOMIC DNA]</scope>
    <source>
        <strain evidence="2 3">609q</strain>
    </source>
</reference>
<evidence type="ECO:0000313" key="1">
    <source>
        <dbReference type="EMBL" id="OYR86887.1"/>
    </source>
</evidence>
<dbReference type="EMBL" id="NGNV01000063">
    <property type="protein sequence ID" value="OYR86887.1"/>
    <property type="molecule type" value="Genomic_DNA"/>
</dbReference>
<sequence length="84" mass="9861">MNVYLIQSTDCLIDQAIQNAIVVAENRRTAIKKFSKELRRNPDCHQSYRSTGFSCKKININKPKMLIQYGGDTWQFDEVEYEQE</sequence>